<dbReference type="GO" id="GO:0016787">
    <property type="term" value="F:hydrolase activity"/>
    <property type="evidence" value="ECO:0007669"/>
    <property type="project" value="UniProtKB-KW"/>
</dbReference>
<dbReference type="NCBIfam" id="TIGR00199">
    <property type="entry name" value="PncC_domain"/>
    <property type="match status" value="1"/>
</dbReference>
<proteinExistence type="predicted"/>
<dbReference type="Pfam" id="PF02464">
    <property type="entry name" value="CinA"/>
    <property type="match status" value="1"/>
</dbReference>
<evidence type="ECO:0000259" key="1">
    <source>
        <dbReference type="Pfam" id="PF02464"/>
    </source>
</evidence>
<organism evidence="2 3">
    <name type="scientific">Anseongella ginsenosidimutans</name>
    <dbReference type="NCBI Taxonomy" id="496056"/>
    <lineage>
        <taxon>Bacteria</taxon>
        <taxon>Pseudomonadati</taxon>
        <taxon>Bacteroidota</taxon>
        <taxon>Sphingobacteriia</taxon>
        <taxon>Sphingobacteriales</taxon>
        <taxon>Sphingobacteriaceae</taxon>
        <taxon>Anseongella</taxon>
    </lineage>
</organism>
<comment type="caution">
    <text evidence="2">The sequence shown here is derived from an EMBL/GenBank/DDBJ whole genome shotgun (WGS) entry which is preliminary data.</text>
</comment>
<dbReference type="InterPro" id="IPR008136">
    <property type="entry name" value="CinA_C"/>
</dbReference>
<dbReference type="Gene3D" id="3.90.950.20">
    <property type="entry name" value="CinA-like"/>
    <property type="match status" value="1"/>
</dbReference>
<protein>
    <submittedName>
        <fullName evidence="2">PncC family amidohydrolase</fullName>
    </submittedName>
</protein>
<dbReference type="SUPFAM" id="SSF142433">
    <property type="entry name" value="CinA-like"/>
    <property type="match status" value="1"/>
</dbReference>
<dbReference type="InterPro" id="IPR036653">
    <property type="entry name" value="CinA-like_C"/>
</dbReference>
<keyword evidence="2" id="KW-0378">Hydrolase</keyword>
<feature type="domain" description="CinA C-terminal" evidence="1">
    <location>
        <begin position="12"/>
        <end position="160"/>
    </location>
</feature>
<dbReference type="Proteomes" id="UP000295807">
    <property type="component" value="Unassembled WGS sequence"/>
</dbReference>
<name>A0A4R3KPL8_9SPHI</name>
<keyword evidence="3" id="KW-1185">Reference proteome</keyword>
<dbReference type="EMBL" id="SMAD01000010">
    <property type="protein sequence ID" value="TCS85812.1"/>
    <property type="molecule type" value="Genomic_DNA"/>
</dbReference>
<reference evidence="2 3" key="1">
    <citation type="submission" date="2019-03" db="EMBL/GenBank/DDBJ databases">
        <title>Genomic Encyclopedia of Type Strains, Phase IV (KMG-IV): sequencing the most valuable type-strain genomes for metagenomic binning, comparative biology and taxonomic classification.</title>
        <authorList>
            <person name="Goeker M."/>
        </authorList>
    </citation>
    <scope>NUCLEOTIDE SEQUENCE [LARGE SCALE GENOMIC DNA]</scope>
    <source>
        <strain evidence="2 3">DSM 21100</strain>
    </source>
</reference>
<evidence type="ECO:0000313" key="2">
    <source>
        <dbReference type="EMBL" id="TCS85812.1"/>
    </source>
</evidence>
<accession>A0A4R3KPL8</accession>
<sequence length="174" mass="18809">MIAMLYNISFLNKIKDFLIENCQTVSVAESVTSGYLQAAFSSAVDATRFFQGGITAYNNGQKTRHLMVEPIHAEECNCISEKVSAEMAIGSNRLFSSDYAIGITGYANKPPGSGISTLFAFLAIAKGHDVIFAKKLVSLKTSMVEVQLDYTNQALELLSSHLQPGTQSPDTKSA</sequence>
<evidence type="ECO:0000313" key="3">
    <source>
        <dbReference type="Proteomes" id="UP000295807"/>
    </source>
</evidence>
<dbReference type="AlphaFoldDB" id="A0A4R3KPL8"/>
<gene>
    <name evidence="2" type="ORF">EDD80_1109</name>
</gene>